<dbReference type="GO" id="GO:0008170">
    <property type="term" value="F:N-methyltransferase activity"/>
    <property type="evidence" value="ECO:0007669"/>
    <property type="project" value="InterPro"/>
</dbReference>
<name>A9WD04_CHLAA</name>
<keyword evidence="2 6" id="KW-0489">Methyltransferase</keyword>
<dbReference type="PANTHER" id="PTHR13370:SF24">
    <property type="entry name" value="TYPE III RESTRICTION-MODIFICATION ENZYME STYLTI MOD SUBUNIT"/>
    <property type="match status" value="1"/>
</dbReference>
<dbReference type="HOGENOM" id="CLU_024927_10_1_0"/>
<dbReference type="InterPro" id="IPR001091">
    <property type="entry name" value="RM_Methyltransferase"/>
</dbReference>
<evidence type="ECO:0000256" key="2">
    <source>
        <dbReference type="ARBA" id="ARBA00022603"/>
    </source>
</evidence>
<dbReference type="PATRIC" id="fig|324602.8.peg.373"/>
<dbReference type="AlphaFoldDB" id="A9WD04"/>
<dbReference type="EnsemblBacteria" id="ABY33573">
    <property type="protein sequence ID" value="ABY33573"/>
    <property type="gene ID" value="Caur_0322"/>
</dbReference>
<dbReference type="CDD" id="cd02440">
    <property type="entry name" value="AdoMet_MTases"/>
    <property type="match status" value="1"/>
</dbReference>
<dbReference type="GO" id="GO:0008168">
    <property type="term" value="F:methyltransferase activity"/>
    <property type="evidence" value="ECO:0000318"/>
    <property type="project" value="GO_Central"/>
</dbReference>
<protein>
    <recommendedName>
        <fullName evidence="4">Methyltransferase</fullName>
        <ecNumber evidence="4">2.1.1.-</ecNumber>
    </recommendedName>
</protein>
<dbReference type="eggNOG" id="COG2189">
    <property type="taxonomic scope" value="Bacteria"/>
</dbReference>
<reference evidence="7" key="1">
    <citation type="journal article" date="2011" name="BMC Genomics">
        <title>Complete genome sequence of the filamentous anoxygenic phototrophic bacterium Chloroflexus aurantiacus.</title>
        <authorList>
            <person name="Tang K.H."/>
            <person name="Barry K."/>
            <person name="Chertkov O."/>
            <person name="Dalin E."/>
            <person name="Han C.S."/>
            <person name="Hauser L.J."/>
            <person name="Honchak B.M."/>
            <person name="Karbach L.E."/>
            <person name="Land M.L."/>
            <person name="Lapidus A."/>
            <person name="Larimer F.W."/>
            <person name="Mikhailova N."/>
            <person name="Pitluck S."/>
            <person name="Pierson B.K."/>
            <person name="Blankenship R.E."/>
        </authorList>
    </citation>
    <scope>NUCLEOTIDE SEQUENCE [LARGE SCALE GENOMIC DNA]</scope>
    <source>
        <strain evidence="7">ATCC 29366 / DSM 635 / J-10-fl</strain>
    </source>
</reference>
<evidence type="ECO:0000256" key="1">
    <source>
        <dbReference type="ARBA" id="ARBA00006594"/>
    </source>
</evidence>
<dbReference type="FunFam" id="3.40.50.150:FF:000347">
    <property type="entry name" value="Methyltransferase"/>
    <property type="match status" value="1"/>
</dbReference>
<dbReference type="GO" id="GO:0005737">
    <property type="term" value="C:cytoplasm"/>
    <property type="evidence" value="ECO:0000318"/>
    <property type="project" value="GO_Central"/>
</dbReference>
<comment type="similarity">
    <text evidence="1 4">Belongs to the N(4)/N(6)-methyltransferase family.</text>
</comment>
<dbReference type="KEGG" id="cau:Caur_0322"/>
<dbReference type="Proteomes" id="UP000002008">
    <property type="component" value="Chromosome"/>
</dbReference>
<gene>
    <name evidence="6" type="ordered locus">Caur_0322</name>
</gene>
<dbReference type="PRINTS" id="PR00508">
    <property type="entry name" value="S21N4MTFRASE"/>
</dbReference>
<accession>A9WD04</accession>
<dbReference type="InterPro" id="IPR002941">
    <property type="entry name" value="DNA_methylase_N4/N6"/>
</dbReference>
<dbReference type="GO" id="GO:0003677">
    <property type="term" value="F:DNA binding"/>
    <property type="evidence" value="ECO:0007669"/>
    <property type="project" value="InterPro"/>
</dbReference>
<dbReference type="InterPro" id="IPR002052">
    <property type="entry name" value="DNA_methylase_N6_adenine_CS"/>
</dbReference>
<dbReference type="PANTHER" id="PTHR13370">
    <property type="entry name" value="RNA METHYLASE-RELATED"/>
    <property type="match status" value="1"/>
</dbReference>
<dbReference type="Gene3D" id="3.40.50.150">
    <property type="entry name" value="Vaccinia Virus protein VP39"/>
    <property type="match status" value="1"/>
</dbReference>
<dbReference type="GO" id="GO:0032259">
    <property type="term" value="P:methylation"/>
    <property type="evidence" value="ECO:0007669"/>
    <property type="project" value="UniProtKB-KW"/>
</dbReference>
<evidence type="ECO:0000256" key="3">
    <source>
        <dbReference type="ARBA" id="ARBA00022679"/>
    </source>
</evidence>
<dbReference type="REBASE" id="16859">
    <property type="entry name" value="M.CauJORF322P"/>
</dbReference>
<evidence type="ECO:0000256" key="4">
    <source>
        <dbReference type="RuleBase" id="RU362026"/>
    </source>
</evidence>
<sequence length="400" mass="45827">MTVLCGDCRIVLQSINDSSIDLVYMDPPFFTQKTHALVNRDGNASYSFEDTWESIETYLAFMREVLIQCKRVLKDTGSIFVHCDRSASHHLRVLLDQIFGPEHFQSEIIWTYRRWSNSKKGLLPAHQTIYFYSKTENFKFNVLFTDYSPTTNIDQILQARARNEKGKSVYRRDQHGNIVAGKEKKGVPLSDVWYIPFLNPKAKERVGYPTQKPVLLLERIIKIATDSGDSVLDPFCGSGTTLVAAKLLGRTYIGIDISREAVSLSEERLRQPIKSESQLLVVGEEGFRMKSNYERNLLKALDAVPVERNSGIDGFLFIDEQPIPVRIQKDDEDIATARQKLKAASRAKQCSSMILIRTKTENNLCLFETEDDDVLVIDAYDLIIRSWLHKRKYRKKTTVS</sequence>
<dbReference type="InParanoid" id="A9WD04"/>
<feature type="domain" description="DNA methylase N-4/N-6" evidence="5">
    <location>
        <begin position="20"/>
        <end position="266"/>
    </location>
</feature>
<dbReference type="EC" id="2.1.1.-" evidence="4"/>
<proteinExistence type="inferred from homology"/>
<dbReference type="EMBL" id="CP000909">
    <property type="protein sequence ID" value="ABY33573.1"/>
    <property type="molecule type" value="Genomic_DNA"/>
</dbReference>
<organism evidence="6 7">
    <name type="scientific">Chloroflexus aurantiacus (strain ATCC 29366 / DSM 635 / J-10-fl)</name>
    <dbReference type="NCBI Taxonomy" id="324602"/>
    <lineage>
        <taxon>Bacteria</taxon>
        <taxon>Bacillati</taxon>
        <taxon>Chloroflexota</taxon>
        <taxon>Chloroflexia</taxon>
        <taxon>Chloroflexales</taxon>
        <taxon>Chloroflexineae</taxon>
        <taxon>Chloroflexaceae</taxon>
        <taxon>Chloroflexus</taxon>
    </lineage>
</organism>
<dbReference type="InterPro" id="IPR029063">
    <property type="entry name" value="SAM-dependent_MTases_sf"/>
</dbReference>
<keyword evidence="3" id="KW-0808">Transferase</keyword>
<dbReference type="Pfam" id="PF01555">
    <property type="entry name" value="N6_N4_Mtase"/>
    <property type="match status" value="1"/>
</dbReference>
<keyword evidence="7" id="KW-1185">Reference proteome</keyword>
<evidence type="ECO:0000259" key="5">
    <source>
        <dbReference type="Pfam" id="PF01555"/>
    </source>
</evidence>
<dbReference type="RefSeq" id="WP_012256229.1">
    <property type="nucleotide sequence ID" value="NC_010175.1"/>
</dbReference>
<dbReference type="STRING" id="324602.Caur_0322"/>
<evidence type="ECO:0000313" key="6">
    <source>
        <dbReference type="EMBL" id="ABY33573.1"/>
    </source>
</evidence>
<dbReference type="SUPFAM" id="SSF53335">
    <property type="entry name" value="S-adenosyl-L-methionine-dependent methyltransferases"/>
    <property type="match status" value="1"/>
</dbReference>
<dbReference type="PROSITE" id="PS00092">
    <property type="entry name" value="N6_MTASE"/>
    <property type="match status" value="1"/>
</dbReference>
<evidence type="ECO:0000313" key="7">
    <source>
        <dbReference type="Proteomes" id="UP000002008"/>
    </source>
</evidence>